<comment type="caution">
    <text evidence="1">The sequence shown here is derived from an EMBL/GenBank/DDBJ whole genome shotgun (WGS) entry which is preliminary data.</text>
</comment>
<evidence type="ECO:0000313" key="2">
    <source>
        <dbReference type="Proteomes" id="UP000244223"/>
    </source>
</evidence>
<dbReference type="Proteomes" id="UP000244223">
    <property type="component" value="Unassembled WGS sequence"/>
</dbReference>
<dbReference type="InterPro" id="IPR009731">
    <property type="entry name" value="P-like"/>
</dbReference>
<reference evidence="1 2" key="1">
    <citation type="submission" date="2018-04" db="EMBL/GenBank/DDBJ databases">
        <title>Genomic Encyclopedia of Archaeal and Bacterial Type Strains, Phase II (KMG-II): from individual species to whole genera.</title>
        <authorList>
            <person name="Goeker M."/>
        </authorList>
    </citation>
    <scope>NUCLEOTIDE SEQUENCE [LARGE SCALE GENOMIC DNA]</scope>
    <source>
        <strain evidence="1 2">DSM 5822</strain>
    </source>
</reference>
<protein>
    <submittedName>
        <fullName evidence="1">Phage replication protein P</fullName>
    </submittedName>
</protein>
<dbReference type="RefSeq" id="WP_107866940.1">
    <property type="nucleotide sequence ID" value="NZ_QAON01000024.1"/>
</dbReference>
<dbReference type="OrthoDB" id="5675790at2"/>
<accession>A0A2T5ITB7</accession>
<evidence type="ECO:0000313" key="1">
    <source>
        <dbReference type="EMBL" id="PTQ87102.1"/>
    </source>
</evidence>
<keyword evidence="2" id="KW-1185">Reference proteome</keyword>
<name>A0A2T5ITB7_9GAMM</name>
<dbReference type="AlphaFoldDB" id="A0A2T5ITB7"/>
<proteinExistence type="predicted"/>
<sequence length="229" mass="25474">MQNLQPKQQDIGHAQSAKPTSFVDAFNNFFLDLQAIFPAWRNAFPTTEHLNNAKKQWLQMFIDQSITQDKINRGLRKARFIGGDFFPSPSKFLEWTKPTLDDFGLPSIELAFKEAIDNSGRVGVVHWSHKAIYHAAHQVGLSALAVMNEEKAHKAFSHAYQKTCEAVMTGQTLPEIPKAIERKEPVKSSEAVANKHLAAMRAVLGTPPIKPKITIDYSDPLLANEGGVA</sequence>
<gene>
    <name evidence="1" type="ORF">C8N29_12424</name>
</gene>
<organism evidence="1 2">
    <name type="scientific">Agitococcus lubricus</name>
    <dbReference type="NCBI Taxonomy" id="1077255"/>
    <lineage>
        <taxon>Bacteria</taxon>
        <taxon>Pseudomonadati</taxon>
        <taxon>Pseudomonadota</taxon>
        <taxon>Gammaproteobacteria</taxon>
        <taxon>Moraxellales</taxon>
        <taxon>Moraxellaceae</taxon>
        <taxon>Agitococcus</taxon>
    </lineage>
</organism>
<dbReference type="Pfam" id="PF06992">
    <property type="entry name" value="Phage_lambda_P"/>
    <property type="match status" value="1"/>
</dbReference>
<dbReference type="EMBL" id="QAON01000024">
    <property type="protein sequence ID" value="PTQ87102.1"/>
    <property type="molecule type" value="Genomic_DNA"/>
</dbReference>
<dbReference type="GO" id="GO:0006270">
    <property type="term" value="P:DNA replication initiation"/>
    <property type="evidence" value="ECO:0007669"/>
    <property type="project" value="InterPro"/>
</dbReference>